<evidence type="ECO:0000256" key="5">
    <source>
        <dbReference type="ARBA" id="ARBA00022833"/>
    </source>
</evidence>
<evidence type="ECO:0000256" key="4">
    <source>
        <dbReference type="ARBA" id="ARBA00022723"/>
    </source>
</evidence>
<dbReference type="GO" id="GO:0004813">
    <property type="term" value="F:alanine-tRNA ligase activity"/>
    <property type="evidence" value="ECO:0007669"/>
    <property type="project" value="InterPro"/>
</dbReference>
<keyword evidence="9" id="KW-1185">Reference proteome</keyword>
<dbReference type="OrthoDB" id="9812949at2"/>
<dbReference type="GO" id="GO:0006419">
    <property type="term" value="P:alanyl-tRNA aminoacylation"/>
    <property type="evidence" value="ECO:0007669"/>
    <property type="project" value="InterPro"/>
</dbReference>
<dbReference type="SUPFAM" id="SSF50447">
    <property type="entry name" value="Translation proteins"/>
    <property type="match status" value="1"/>
</dbReference>
<dbReference type="EMBL" id="SLZW01000004">
    <property type="protein sequence ID" value="TCS63163.1"/>
    <property type="molecule type" value="Genomic_DNA"/>
</dbReference>
<dbReference type="Pfam" id="PF01411">
    <property type="entry name" value="tRNA-synt_2c"/>
    <property type="match status" value="1"/>
</dbReference>
<sequence>MTETLFRDDAYLGRATAKVVRADAGGIVLQRTIFYPAGGGQPGDRGTLTWGGETIEIVDTLKDKETGDIIHVPASGAALPENDREVRLDLDWPRRYAHMRMHTCLHLLCAVVDGAVTGGQISTEKGRLDFNLAQSPDKEALNVALNRLIADNLPVTSRWIEDAELAANPDMVRTLSVKPPMGTGRVRVIDIAGADSQPCGGTHVRATGEIGPVRIGKIENKGKQNRRINILFEG</sequence>
<dbReference type="InterPro" id="IPR018165">
    <property type="entry name" value="Ala-tRNA-synth_IIc_core"/>
</dbReference>
<dbReference type="RefSeq" id="WP_132938877.1">
    <property type="nucleotide sequence ID" value="NZ_CP119676.1"/>
</dbReference>
<dbReference type="PANTHER" id="PTHR43462">
    <property type="entry name" value="ALANYL-TRNA EDITING PROTEIN"/>
    <property type="match status" value="1"/>
</dbReference>
<evidence type="ECO:0000259" key="7">
    <source>
        <dbReference type="PROSITE" id="PS50860"/>
    </source>
</evidence>
<evidence type="ECO:0000313" key="9">
    <source>
        <dbReference type="Proteomes" id="UP000295304"/>
    </source>
</evidence>
<dbReference type="PANTHER" id="PTHR43462:SF1">
    <property type="entry name" value="ALANYL-TRNA EDITING PROTEIN AARSD1"/>
    <property type="match status" value="1"/>
</dbReference>
<comment type="cofactor">
    <cofactor evidence="1">
        <name>Zn(2+)</name>
        <dbReference type="ChEBI" id="CHEBI:29105"/>
    </cofactor>
</comment>
<keyword evidence="5" id="KW-0862">Zinc</keyword>
<evidence type="ECO:0000256" key="2">
    <source>
        <dbReference type="ARBA" id="ARBA00004496"/>
    </source>
</evidence>
<comment type="caution">
    <text evidence="8">The sequence shown here is derived from an EMBL/GenBank/DDBJ whole genome shotgun (WGS) entry which is preliminary data.</text>
</comment>
<accession>A0A4R3JDD3</accession>
<dbReference type="SUPFAM" id="SSF55186">
    <property type="entry name" value="ThrRS/AlaRS common domain"/>
    <property type="match status" value="1"/>
</dbReference>
<dbReference type="GO" id="GO:0002161">
    <property type="term" value="F:aminoacyl-tRNA deacylase activity"/>
    <property type="evidence" value="ECO:0007669"/>
    <property type="project" value="UniProtKB-ARBA"/>
</dbReference>
<dbReference type="Proteomes" id="UP000295304">
    <property type="component" value="Unassembled WGS sequence"/>
</dbReference>
<dbReference type="SMART" id="SM00863">
    <property type="entry name" value="tRNA_SAD"/>
    <property type="match status" value="1"/>
</dbReference>
<dbReference type="GO" id="GO:0005737">
    <property type="term" value="C:cytoplasm"/>
    <property type="evidence" value="ECO:0007669"/>
    <property type="project" value="UniProtKB-SubCell"/>
</dbReference>
<dbReference type="GO" id="GO:0003676">
    <property type="term" value="F:nucleic acid binding"/>
    <property type="evidence" value="ECO:0007669"/>
    <property type="project" value="InterPro"/>
</dbReference>
<dbReference type="GO" id="GO:0046872">
    <property type="term" value="F:metal ion binding"/>
    <property type="evidence" value="ECO:0007669"/>
    <property type="project" value="UniProtKB-KW"/>
</dbReference>
<protein>
    <recommendedName>
        <fullName evidence="3">Alanine--tRNA ligase</fullName>
    </recommendedName>
    <alternativeName>
        <fullName evidence="6">Alanyl-tRNA synthetase</fullName>
    </alternativeName>
</protein>
<dbReference type="AlphaFoldDB" id="A0A4R3JDD3"/>
<dbReference type="GO" id="GO:0005524">
    <property type="term" value="F:ATP binding"/>
    <property type="evidence" value="ECO:0007669"/>
    <property type="project" value="InterPro"/>
</dbReference>
<evidence type="ECO:0000256" key="6">
    <source>
        <dbReference type="ARBA" id="ARBA00032577"/>
    </source>
</evidence>
<dbReference type="PROSITE" id="PS50860">
    <property type="entry name" value="AA_TRNA_LIGASE_II_ALA"/>
    <property type="match status" value="1"/>
</dbReference>
<dbReference type="InterPro" id="IPR009000">
    <property type="entry name" value="Transl_B-barrel_sf"/>
</dbReference>
<dbReference type="InterPro" id="IPR018164">
    <property type="entry name" value="Ala-tRNA-synth_IIc_N"/>
</dbReference>
<reference evidence="8 9" key="1">
    <citation type="submission" date="2019-03" db="EMBL/GenBank/DDBJ databases">
        <title>Genomic Encyclopedia of Type Strains, Phase IV (KMG-IV): sequencing the most valuable type-strain genomes for metagenomic binning, comparative biology and taxonomic classification.</title>
        <authorList>
            <person name="Goeker M."/>
        </authorList>
    </citation>
    <scope>NUCLEOTIDE SEQUENCE [LARGE SCALE GENOMIC DNA]</scope>
    <source>
        <strain evidence="8 9">DSM 101688</strain>
    </source>
</reference>
<evidence type="ECO:0000256" key="3">
    <source>
        <dbReference type="ARBA" id="ARBA00017959"/>
    </source>
</evidence>
<gene>
    <name evidence="8" type="ORF">EDD55_104257</name>
</gene>
<proteinExistence type="predicted"/>
<feature type="domain" description="Alanyl-transfer RNA synthetases family profile" evidence="7">
    <location>
        <begin position="1"/>
        <end position="234"/>
    </location>
</feature>
<dbReference type="InterPro" id="IPR018163">
    <property type="entry name" value="Thr/Ala-tRNA-synth_IIc_edit"/>
</dbReference>
<dbReference type="Gene3D" id="3.30.980.10">
    <property type="entry name" value="Threonyl-trna Synthetase, Chain A, domain 2"/>
    <property type="match status" value="1"/>
</dbReference>
<keyword evidence="8" id="KW-0378">Hydrolase</keyword>
<name>A0A4R3JDD3_9PROT</name>
<comment type="subcellular location">
    <subcellularLocation>
        <location evidence="2">Cytoplasm</location>
    </subcellularLocation>
</comment>
<evidence type="ECO:0000256" key="1">
    <source>
        <dbReference type="ARBA" id="ARBA00001947"/>
    </source>
</evidence>
<dbReference type="InterPro" id="IPR012947">
    <property type="entry name" value="tRNA_SAD"/>
</dbReference>
<organism evidence="8 9">
    <name type="scientific">Varunaivibrio sulfuroxidans</name>
    <dbReference type="NCBI Taxonomy" id="1773489"/>
    <lineage>
        <taxon>Bacteria</taxon>
        <taxon>Pseudomonadati</taxon>
        <taxon>Pseudomonadota</taxon>
        <taxon>Alphaproteobacteria</taxon>
        <taxon>Rhodospirillales</taxon>
        <taxon>Magnetovibrionaceae</taxon>
        <taxon>Varunaivibrio</taxon>
    </lineage>
</organism>
<keyword evidence="4" id="KW-0479">Metal-binding</keyword>
<dbReference type="Pfam" id="PF07973">
    <property type="entry name" value="tRNA_SAD"/>
    <property type="match status" value="1"/>
</dbReference>
<dbReference type="InterPro" id="IPR051335">
    <property type="entry name" value="Alanyl-tRNA_Editing_Enzymes"/>
</dbReference>
<evidence type="ECO:0000313" key="8">
    <source>
        <dbReference type="EMBL" id="TCS63163.1"/>
    </source>
</evidence>
<dbReference type="Gene3D" id="2.40.30.130">
    <property type="match status" value="1"/>
</dbReference>